<dbReference type="Proteomes" id="UP001523565">
    <property type="component" value="Unassembled WGS sequence"/>
</dbReference>
<dbReference type="EMBL" id="JAMZFV010000002">
    <property type="protein sequence ID" value="MCP1109293.1"/>
    <property type="molecule type" value="Genomic_DNA"/>
</dbReference>
<feature type="compositionally biased region" description="Low complexity" evidence="1">
    <location>
        <begin position="47"/>
        <end position="72"/>
    </location>
</feature>
<evidence type="ECO:0000256" key="1">
    <source>
        <dbReference type="SAM" id="MobiDB-lite"/>
    </source>
</evidence>
<keyword evidence="2" id="KW-0472">Membrane</keyword>
<feature type="transmembrane region" description="Helical" evidence="2">
    <location>
        <begin position="90"/>
        <end position="112"/>
    </location>
</feature>
<keyword evidence="2" id="KW-1133">Transmembrane helix</keyword>
<comment type="caution">
    <text evidence="3">The sequence shown here is derived from an EMBL/GenBank/DDBJ whole genome shotgun (WGS) entry which is preliminary data.</text>
</comment>
<keyword evidence="4" id="KW-1185">Reference proteome</keyword>
<gene>
    <name evidence="3" type="ORF">NK118_03400</name>
</gene>
<evidence type="ECO:0008006" key="5">
    <source>
        <dbReference type="Google" id="ProtNLM"/>
    </source>
</evidence>
<evidence type="ECO:0000256" key="2">
    <source>
        <dbReference type="SAM" id="Phobius"/>
    </source>
</evidence>
<feature type="region of interest" description="Disordered" evidence="1">
    <location>
        <begin position="1"/>
        <end position="78"/>
    </location>
</feature>
<evidence type="ECO:0000313" key="4">
    <source>
        <dbReference type="Proteomes" id="UP001523565"/>
    </source>
</evidence>
<dbReference type="RefSeq" id="WP_262068194.1">
    <property type="nucleotide sequence ID" value="NZ_JAMXOC010000002.1"/>
</dbReference>
<organism evidence="3 4">
    <name type="scientific">Ohessyouella blattaphilus</name>
    <dbReference type="NCBI Taxonomy" id="2949333"/>
    <lineage>
        <taxon>Bacteria</taxon>
        <taxon>Bacillati</taxon>
        <taxon>Bacillota</taxon>
        <taxon>Clostridia</taxon>
        <taxon>Lachnospirales</taxon>
        <taxon>Lachnospiraceae</taxon>
        <taxon>Ohessyouella</taxon>
    </lineage>
</organism>
<evidence type="ECO:0000313" key="3">
    <source>
        <dbReference type="EMBL" id="MCP1109293.1"/>
    </source>
</evidence>
<proteinExistence type="predicted"/>
<feature type="transmembrane region" description="Helical" evidence="2">
    <location>
        <begin position="132"/>
        <end position="153"/>
    </location>
</feature>
<name>A0ABT1EF27_9FIRM</name>
<feature type="compositionally biased region" description="Polar residues" evidence="1">
    <location>
        <begin position="14"/>
        <end position="26"/>
    </location>
</feature>
<feature type="compositionally biased region" description="Low complexity" evidence="1">
    <location>
        <begin position="1"/>
        <end position="13"/>
    </location>
</feature>
<protein>
    <recommendedName>
        <fullName evidence="5">Interferon-induced transmembrane protein</fullName>
    </recommendedName>
</protein>
<accession>A0ABT1EF27</accession>
<sequence length="158" mass="18020">MENNENNGMNNENQDQYNVYNDPNANVTPEATPEAAPAPEVTPEPQPQQQYQQQYQQQQYQQPYQQQYQQQPTFDKDANLDKSPMEMKDWLLTLIVLMVPCVGIVMYFVWAFSSTGNINRRNFCRAGLVMSAIALILYILFIAIFGAAIFAGIGSYGY</sequence>
<reference evidence="3 4" key="1">
    <citation type="journal article" date="2022" name="Genome Biol. Evol.">
        <title>Host diet, physiology and behaviors set the stage for Lachnospiraceae cladogenesis.</title>
        <authorList>
            <person name="Vera-Ponce De Leon A."/>
            <person name="Schneider M."/>
            <person name="Jahnes B.C."/>
            <person name="Sadowski V."/>
            <person name="Camuy-Velez L.A."/>
            <person name="Duan J."/>
            <person name="Sabree Z.L."/>
        </authorList>
    </citation>
    <scope>NUCLEOTIDE SEQUENCE [LARGE SCALE GENOMIC DNA]</scope>
    <source>
        <strain evidence="3 4">PAL227</strain>
    </source>
</reference>
<keyword evidence="2" id="KW-0812">Transmembrane</keyword>
<feature type="compositionally biased region" description="Low complexity" evidence="1">
    <location>
        <begin position="27"/>
        <end position="39"/>
    </location>
</feature>